<name>A0A2G8RQN7_9APHY</name>
<dbReference type="AlphaFoldDB" id="A0A2G8RQN7"/>
<sequence length="148" mass="16406">MGKRGKDPVQLQTTLALHFPSPNLRHLFNPLADVPQGLRYIPHIPSSPPSMKPIFKKKKKNTKPSPMACEFCRSKKGGQLVAEPGNQVPQHNFYDRAATNGTYAHLPSLAIDTSMMATDTRESVTPSSGPSSPRSYWETVLNQEYSVE</sequence>
<organism evidence="2 3">
    <name type="scientific">Ganoderma sinense ZZ0214-1</name>
    <dbReference type="NCBI Taxonomy" id="1077348"/>
    <lineage>
        <taxon>Eukaryota</taxon>
        <taxon>Fungi</taxon>
        <taxon>Dikarya</taxon>
        <taxon>Basidiomycota</taxon>
        <taxon>Agaricomycotina</taxon>
        <taxon>Agaricomycetes</taxon>
        <taxon>Polyporales</taxon>
        <taxon>Polyporaceae</taxon>
        <taxon>Ganoderma</taxon>
    </lineage>
</organism>
<feature type="region of interest" description="Disordered" evidence="1">
    <location>
        <begin position="43"/>
        <end position="66"/>
    </location>
</feature>
<feature type="region of interest" description="Disordered" evidence="1">
    <location>
        <begin position="117"/>
        <end position="148"/>
    </location>
</feature>
<dbReference type="EMBL" id="AYKW01000067">
    <property type="protein sequence ID" value="PIL23812.1"/>
    <property type="molecule type" value="Genomic_DNA"/>
</dbReference>
<accession>A0A2G8RQN7</accession>
<reference evidence="2 3" key="1">
    <citation type="journal article" date="2015" name="Sci. Rep.">
        <title>Chromosome-level genome map provides insights into diverse defense mechanisms in the medicinal fungus Ganoderma sinense.</title>
        <authorList>
            <person name="Zhu Y."/>
            <person name="Xu J."/>
            <person name="Sun C."/>
            <person name="Zhou S."/>
            <person name="Xu H."/>
            <person name="Nelson D.R."/>
            <person name="Qian J."/>
            <person name="Song J."/>
            <person name="Luo H."/>
            <person name="Xiang L."/>
            <person name="Li Y."/>
            <person name="Xu Z."/>
            <person name="Ji A."/>
            <person name="Wang L."/>
            <person name="Lu S."/>
            <person name="Hayward A."/>
            <person name="Sun W."/>
            <person name="Li X."/>
            <person name="Schwartz D.C."/>
            <person name="Wang Y."/>
            <person name="Chen S."/>
        </authorList>
    </citation>
    <scope>NUCLEOTIDE SEQUENCE [LARGE SCALE GENOMIC DNA]</scope>
    <source>
        <strain evidence="2 3">ZZ0214-1</strain>
    </source>
</reference>
<feature type="compositionally biased region" description="Polar residues" evidence="1">
    <location>
        <begin position="123"/>
        <end position="148"/>
    </location>
</feature>
<gene>
    <name evidence="2" type="ORF">GSI_13563</name>
</gene>
<protein>
    <submittedName>
        <fullName evidence="2">Uncharacterized protein</fullName>
    </submittedName>
</protein>
<dbReference type="Proteomes" id="UP000230002">
    <property type="component" value="Unassembled WGS sequence"/>
</dbReference>
<evidence type="ECO:0000256" key="1">
    <source>
        <dbReference type="SAM" id="MobiDB-lite"/>
    </source>
</evidence>
<comment type="caution">
    <text evidence="2">The sequence shown here is derived from an EMBL/GenBank/DDBJ whole genome shotgun (WGS) entry which is preliminary data.</text>
</comment>
<proteinExistence type="predicted"/>
<keyword evidence="3" id="KW-1185">Reference proteome</keyword>
<evidence type="ECO:0000313" key="2">
    <source>
        <dbReference type="EMBL" id="PIL23812.1"/>
    </source>
</evidence>
<evidence type="ECO:0000313" key="3">
    <source>
        <dbReference type="Proteomes" id="UP000230002"/>
    </source>
</evidence>